<protein>
    <submittedName>
        <fullName evidence="2">Uncharacterized protein</fullName>
    </submittedName>
</protein>
<dbReference type="GeneID" id="66079284"/>
<reference evidence="2" key="1">
    <citation type="journal article" date="2021" name="Genome Biol. Evol.">
        <title>The assembled and annotated genome of the fairy-ring fungus Marasmius oreades.</title>
        <authorList>
            <person name="Hiltunen M."/>
            <person name="Ament-Velasquez S.L."/>
            <person name="Johannesson H."/>
        </authorList>
    </citation>
    <scope>NUCLEOTIDE SEQUENCE</scope>
    <source>
        <strain evidence="2">03SP1</strain>
    </source>
</reference>
<evidence type="ECO:0000313" key="2">
    <source>
        <dbReference type="EMBL" id="KAG7091155.1"/>
    </source>
</evidence>
<dbReference type="EMBL" id="CM032186">
    <property type="protein sequence ID" value="KAG7091155.1"/>
    <property type="molecule type" value="Genomic_DNA"/>
</dbReference>
<organism evidence="2 3">
    <name type="scientific">Marasmius oreades</name>
    <name type="common">fairy-ring Marasmius</name>
    <dbReference type="NCBI Taxonomy" id="181124"/>
    <lineage>
        <taxon>Eukaryota</taxon>
        <taxon>Fungi</taxon>
        <taxon>Dikarya</taxon>
        <taxon>Basidiomycota</taxon>
        <taxon>Agaricomycotina</taxon>
        <taxon>Agaricomycetes</taxon>
        <taxon>Agaricomycetidae</taxon>
        <taxon>Agaricales</taxon>
        <taxon>Marasmiineae</taxon>
        <taxon>Marasmiaceae</taxon>
        <taxon>Marasmius</taxon>
    </lineage>
</organism>
<accession>A0A9P7RWU6</accession>
<name>A0A9P7RWU6_9AGAR</name>
<evidence type="ECO:0000256" key="1">
    <source>
        <dbReference type="SAM" id="MobiDB-lite"/>
    </source>
</evidence>
<feature type="compositionally biased region" description="Polar residues" evidence="1">
    <location>
        <begin position="1"/>
        <end position="11"/>
    </location>
</feature>
<dbReference type="RefSeq" id="XP_043007625.1">
    <property type="nucleotide sequence ID" value="XM_043155161.1"/>
</dbReference>
<dbReference type="KEGG" id="more:E1B28_010208"/>
<keyword evidence="3" id="KW-1185">Reference proteome</keyword>
<dbReference type="OrthoDB" id="10007757at2759"/>
<sequence length="90" mass="10300">MPLSQTHNFFSGQDFDSEKGMEELEDSEERDDTGKIHRFDFDGTLVTQFDDYFITPIGGDNQTATQLLGIAQFIFARFNNFITENPPSRV</sequence>
<comment type="caution">
    <text evidence="2">The sequence shown here is derived from an EMBL/GenBank/DDBJ whole genome shotgun (WGS) entry which is preliminary data.</text>
</comment>
<gene>
    <name evidence="2" type="ORF">E1B28_010208</name>
</gene>
<feature type="region of interest" description="Disordered" evidence="1">
    <location>
        <begin position="1"/>
        <end position="33"/>
    </location>
</feature>
<proteinExistence type="predicted"/>
<dbReference type="AlphaFoldDB" id="A0A9P7RWU6"/>
<evidence type="ECO:0000313" key="3">
    <source>
        <dbReference type="Proteomes" id="UP001049176"/>
    </source>
</evidence>
<dbReference type="Proteomes" id="UP001049176">
    <property type="component" value="Chromosome 6"/>
</dbReference>